<evidence type="ECO:0000256" key="2">
    <source>
        <dbReference type="ARBA" id="ARBA00005594"/>
    </source>
</evidence>
<dbReference type="GO" id="GO:0005524">
    <property type="term" value="F:ATP binding"/>
    <property type="evidence" value="ECO:0007669"/>
    <property type="project" value="UniProtKB-KW"/>
</dbReference>
<keyword evidence="12" id="KW-1185">Reference proteome</keyword>
<dbReference type="InterPro" id="IPR018163">
    <property type="entry name" value="Thr/Ala-tRNA-synth_IIc_edit"/>
</dbReference>
<evidence type="ECO:0000313" key="12">
    <source>
        <dbReference type="Proteomes" id="UP000515125"/>
    </source>
</evidence>
<dbReference type="RefSeq" id="XP_026193408.1">
    <property type="nucleotide sequence ID" value="XM_026337623.1"/>
</dbReference>
<dbReference type="GeneID" id="34619832"/>
<comment type="subcellular location">
    <subcellularLocation>
        <location evidence="1">Cytoplasm</location>
    </subcellularLocation>
</comment>
<dbReference type="GO" id="GO:0006436">
    <property type="term" value="P:tryptophanyl-tRNA aminoacylation"/>
    <property type="evidence" value="ECO:0007669"/>
    <property type="project" value="InterPro"/>
</dbReference>
<evidence type="ECO:0000256" key="11">
    <source>
        <dbReference type="ARBA" id="ARBA00030268"/>
    </source>
</evidence>
<evidence type="ECO:0000256" key="4">
    <source>
        <dbReference type="ARBA" id="ARBA00013782"/>
    </source>
</evidence>
<dbReference type="FunFam" id="3.40.50.620:FF:000033">
    <property type="entry name" value="tryptophan--tRNA ligase, cytoplasmic"/>
    <property type="match status" value="1"/>
</dbReference>
<dbReference type="PROSITE" id="PS00178">
    <property type="entry name" value="AA_TRNA_LIGASE_I"/>
    <property type="match status" value="1"/>
</dbReference>
<proteinExistence type="inferred from homology"/>
<evidence type="ECO:0000256" key="9">
    <source>
        <dbReference type="ARBA" id="ARBA00022917"/>
    </source>
</evidence>
<gene>
    <name evidence="13" type="primary">LOC34619832</name>
</gene>
<dbReference type="GO" id="GO:0004830">
    <property type="term" value="F:tryptophan-tRNA ligase activity"/>
    <property type="evidence" value="ECO:0007669"/>
    <property type="project" value="UniProtKB-EC"/>
</dbReference>
<keyword evidence="8" id="KW-0067">ATP-binding</keyword>
<dbReference type="PRINTS" id="PR01039">
    <property type="entry name" value="TRNASYNTHTRP"/>
</dbReference>
<evidence type="ECO:0000256" key="1">
    <source>
        <dbReference type="ARBA" id="ARBA00004496"/>
    </source>
</evidence>
<organism evidence="12 13">
    <name type="scientific">Cyclospora cayetanensis</name>
    <dbReference type="NCBI Taxonomy" id="88456"/>
    <lineage>
        <taxon>Eukaryota</taxon>
        <taxon>Sar</taxon>
        <taxon>Alveolata</taxon>
        <taxon>Apicomplexa</taxon>
        <taxon>Conoidasida</taxon>
        <taxon>Coccidia</taxon>
        <taxon>Eucoccidiorida</taxon>
        <taxon>Eimeriorina</taxon>
        <taxon>Eimeriidae</taxon>
        <taxon>Cyclospora</taxon>
    </lineage>
</organism>
<evidence type="ECO:0000313" key="13">
    <source>
        <dbReference type="RefSeq" id="XP_026193408.1"/>
    </source>
</evidence>
<name>A0A6P6RZW9_9EIME</name>
<dbReference type="GO" id="GO:0005737">
    <property type="term" value="C:cytoplasm"/>
    <property type="evidence" value="ECO:0007669"/>
    <property type="project" value="UniProtKB-SubCell"/>
</dbReference>
<dbReference type="InterPro" id="IPR001412">
    <property type="entry name" value="aa-tRNA-synth_I_CS"/>
</dbReference>
<evidence type="ECO:0000256" key="5">
    <source>
        <dbReference type="ARBA" id="ARBA00022490"/>
    </source>
</evidence>
<dbReference type="CDD" id="cd00806">
    <property type="entry name" value="TrpRS_core"/>
    <property type="match status" value="1"/>
</dbReference>
<evidence type="ECO:0000256" key="10">
    <source>
        <dbReference type="ARBA" id="ARBA00023146"/>
    </source>
</evidence>
<dbReference type="Gene3D" id="3.40.50.620">
    <property type="entry name" value="HUPs"/>
    <property type="match status" value="1"/>
</dbReference>
<protein>
    <recommendedName>
        <fullName evidence="4">Tryptophan--tRNA ligase, cytoplasmic</fullName>
        <ecNumber evidence="3">6.1.1.2</ecNumber>
    </recommendedName>
    <alternativeName>
        <fullName evidence="11">Tryptophanyl-tRNA synthetase</fullName>
    </alternativeName>
</protein>
<dbReference type="Proteomes" id="UP000515125">
    <property type="component" value="Unplaced"/>
</dbReference>
<dbReference type="EC" id="6.1.1.2" evidence="3"/>
<evidence type="ECO:0000256" key="6">
    <source>
        <dbReference type="ARBA" id="ARBA00022598"/>
    </source>
</evidence>
<dbReference type="Pfam" id="PF00579">
    <property type="entry name" value="tRNA-synt_1b"/>
    <property type="match status" value="1"/>
</dbReference>
<dbReference type="InterPro" id="IPR002305">
    <property type="entry name" value="aa-tRNA-synth_Ic"/>
</dbReference>
<dbReference type="Gene3D" id="3.30.54.20">
    <property type="match status" value="1"/>
</dbReference>
<dbReference type="PANTHER" id="PTHR10055">
    <property type="entry name" value="TRYPTOPHANYL-TRNA SYNTHETASE"/>
    <property type="match status" value="1"/>
</dbReference>
<comment type="similarity">
    <text evidence="2">Belongs to the class-I aminoacyl-tRNA synthetase family.</text>
</comment>
<accession>A0A6P6RZW9</accession>
<keyword evidence="10" id="KW-0030">Aminoacyl-tRNA synthetase</keyword>
<keyword evidence="7" id="KW-0547">Nucleotide-binding</keyword>
<dbReference type="FunFam" id="1.10.240.10:FF:000003">
    <property type="entry name" value="Tryptophan--tRNA ligase, cytoplasmic"/>
    <property type="match status" value="1"/>
</dbReference>
<dbReference type="InterPro" id="IPR014729">
    <property type="entry name" value="Rossmann-like_a/b/a_fold"/>
</dbReference>
<dbReference type="InterPro" id="IPR002306">
    <property type="entry name" value="Trp-tRNA-ligase"/>
</dbReference>
<evidence type="ECO:0000256" key="8">
    <source>
        <dbReference type="ARBA" id="ARBA00022840"/>
    </source>
</evidence>
<dbReference type="AlphaFoldDB" id="A0A6P6RZW9"/>
<reference evidence="13" key="1">
    <citation type="submission" date="2025-08" db="UniProtKB">
        <authorList>
            <consortium name="RefSeq"/>
        </authorList>
    </citation>
    <scope>IDENTIFICATION</scope>
</reference>
<evidence type="ECO:0000256" key="7">
    <source>
        <dbReference type="ARBA" id="ARBA00022741"/>
    </source>
</evidence>
<dbReference type="NCBIfam" id="TIGR00233">
    <property type="entry name" value="trpS"/>
    <property type="match status" value="1"/>
</dbReference>
<dbReference type="SUPFAM" id="SSF52374">
    <property type="entry name" value="Nucleotidylyl transferase"/>
    <property type="match status" value="1"/>
</dbReference>
<dbReference type="SUPFAM" id="SSF55186">
    <property type="entry name" value="ThrRS/AlaRS common domain"/>
    <property type="match status" value="1"/>
</dbReference>
<dbReference type="Gene3D" id="1.10.240.10">
    <property type="entry name" value="Tyrosyl-Transfer RNA Synthetase"/>
    <property type="match status" value="1"/>
</dbReference>
<keyword evidence="5" id="KW-0963">Cytoplasm</keyword>
<dbReference type="OrthoDB" id="10261385at2759"/>
<dbReference type="PANTHER" id="PTHR10055:SF1">
    <property type="entry name" value="TRYPTOPHAN--TRNA LIGASE, CYTOPLASMIC"/>
    <property type="match status" value="1"/>
</dbReference>
<evidence type="ECO:0000256" key="3">
    <source>
        <dbReference type="ARBA" id="ARBA00013161"/>
    </source>
</evidence>
<keyword evidence="6 13" id="KW-0436">Ligase</keyword>
<keyword evidence="9" id="KW-0648">Protein biosynthesis</keyword>
<sequence length="716" mass="78994">MHTRQKNIHVHLYASWRIEPCHCRGVSAFAHLRFAVCDAPAPPSAIAHRNICTTKYTSSTKYSHSSASFRAVAMSSSSSNSANSASLSIGDAGDGVVMINATLKRTPAHDAALLILKGAACVVFKLPTGRSTRRVKFSKGCCGTLTIGPVPEAPGSAEQHHLQAIVDAVVEEDRSILSFEVSRAVADRRYGESYLDDFGIPASVQQVRICAIPDCAINANAYPVLRSTGMLERVSVTELKHNAAKETLDIGFTFSVPDSLMGCPLDARHLSTLLPSCEEEELPELAQLLPPSGVEAAREEADDGDDGQVITPWEVQGEDGGINYDKLLKKFGCSPVTPTIIQRIEEATGQRAHHMLRRGLFFSHRDLDVLLAYVLKCKAASKPGEGDKTEKAATCPFYLYTGRGPSSESLHIGHLVPFIFTKYLQDAFDVPLVIQLTDDEKFLFKENLALEQTQRLAFENAKDIIACGFDVNKTFIFANTDYIKYLYPTMLEIQKRVTFNQTRGIFGFSGSDNIGKVAFPACQAAPSFASAFPSLFGTGPNARTVKCLIPQAIDQDPYFRMTRDVAVRMGLPKPALVHSRFIPALQGYKTKMSGSVESSSIYVSDSPKEIADKINKFAFSGGRATIEEQRQFGANLTVDVPYQYLTFFLEDDEELARIGEAYSSGKMLTGEVKQRLIKLLQDLIQQHQERRAKVTDDMVREFMNPHRPCFERFRAN</sequence>